<evidence type="ECO:0000313" key="4">
    <source>
        <dbReference type="Proteomes" id="UP000309992"/>
    </source>
</evidence>
<reference evidence="3 4" key="1">
    <citation type="journal article" date="2015" name="Antonie Van Leeuwenhoek">
        <title>Prauserella endophytica sp. nov., an endophytic actinobacterium isolated from Tamarix taklamakanensis.</title>
        <authorList>
            <person name="Liu J.M."/>
            <person name="Habden X."/>
            <person name="Guo L."/>
            <person name="Tuo L."/>
            <person name="Jiang Z.K."/>
            <person name="Liu S.W."/>
            <person name="Liu X.F."/>
            <person name="Chen L."/>
            <person name="Li R.F."/>
            <person name="Zhang Y.Q."/>
            <person name="Sun C.H."/>
        </authorList>
    </citation>
    <scope>NUCLEOTIDE SEQUENCE [LARGE SCALE GENOMIC DNA]</scope>
    <source>
        <strain evidence="3 4">CGMCC 4.7182</strain>
    </source>
</reference>
<evidence type="ECO:0000259" key="2">
    <source>
        <dbReference type="Pfam" id="PF07859"/>
    </source>
</evidence>
<sequence>MSVEESPVGPVIRPAEDTELVILYLHGNQDGPEPALDLARRLALLTGATVVCPRYRSAFPAALIDAHSGYSYCQAAGPVVVLGEGIGAALATAMLVQLRDSEATSPRCAVLLSALLDLTLETKSLLFNASTDPAFDIIALRQRVTAYARNTPLTDSRLSPLYANLHGLPPIQLLAAGTDPLLDDSLAFATRAARSRVTVDLQVWPENTSFRAEAVQAMADFIRAKHPAMRAGAPA</sequence>
<dbReference type="Proteomes" id="UP000309992">
    <property type="component" value="Unassembled WGS sequence"/>
</dbReference>
<proteinExistence type="predicted"/>
<comment type="caution">
    <text evidence="3">The sequence shown here is derived from an EMBL/GenBank/DDBJ whole genome shotgun (WGS) entry which is preliminary data.</text>
</comment>
<dbReference type="PANTHER" id="PTHR48081">
    <property type="entry name" value="AB HYDROLASE SUPERFAMILY PROTEIN C4A8.06C"/>
    <property type="match status" value="1"/>
</dbReference>
<dbReference type="PANTHER" id="PTHR48081:SF8">
    <property type="entry name" value="ALPHA_BETA HYDROLASE FOLD-3 DOMAIN-CONTAINING PROTEIN-RELATED"/>
    <property type="match status" value="1"/>
</dbReference>
<accession>A0ABY2S5K3</accession>
<keyword evidence="4" id="KW-1185">Reference proteome</keyword>
<dbReference type="Pfam" id="PF07859">
    <property type="entry name" value="Abhydrolase_3"/>
    <property type="match status" value="1"/>
</dbReference>
<dbReference type="Gene3D" id="3.40.50.1820">
    <property type="entry name" value="alpha/beta hydrolase"/>
    <property type="match status" value="1"/>
</dbReference>
<dbReference type="SUPFAM" id="SSF53474">
    <property type="entry name" value="alpha/beta-Hydrolases"/>
    <property type="match status" value="1"/>
</dbReference>
<organism evidence="3 4">
    <name type="scientific">Prauserella endophytica</name>
    <dbReference type="NCBI Taxonomy" id="1592324"/>
    <lineage>
        <taxon>Bacteria</taxon>
        <taxon>Bacillati</taxon>
        <taxon>Actinomycetota</taxon>
        <taxon>Actinomycetes</taxon>
        <taxon>Pseudonocardiales</taxon>
        <taxon>Pseudonocardiaceae</taxon>
        <taxon>Prauserella</taxon>
        <taxon>Prauserella coralliicola group</taxon>
    </lineage>
</organism>
<dbReference type="EMBL" id="SWMS01000007">
    <property type="protein sequence ID" value="TKG70998.1"/>
    <property type="molecule type" value="Genomic_DNA"/>
</dbReference>
<dbReference type="InterPro" id="IPR050300">
    <property type="entry name" value="GDXG_lipolytic_enzyme"/>
</dbReference>
<name>A0ABY2S5K3_9PSEU</name>
<evidence type="ECO:0000256" key="1">
    <source>
        <dbReference type="ARBA" id="ARBA00022801"/>
    </source>
</evidence>
<dbReference type="GO" id="GO:0016787">
    <property type="term" value="F:hydrolase activity"/>
    <property type="evidence" value="ECO:0007669"/>
    <property type="project" value="UniProtKB-KW"/>
</dbReference>
<dbReference type="InterPro" id="IPR029058">
    <property type="entry name" value="AB_hydrolase_fold"/>
</dbReference>
<protein>
    <submittedName>
        <fullName evidence="3">Alpha/beta hydrolase</fullName>
    </submittedName>
</protein>
<evidence type="ECO:0000313" key="3">
    <source>
        <dbReference type="EMBL" id="TKG70998.1"/>
    </source>
</evidence>
<dbReference type="InterPro" id="IPR013094">
    <property type="entry name" value="AB_hydrolase_3"/>
</dbReference>
<feature type="domain" description="Alpha/beta hydrolase fold-3" evidence="2">
    <location>
        <begin position="36"/>
        <end position="206"/>
    </location>
</feature>
<keyword evidence="1 3" id="KW-0378">Hydrolase</keyword>
<gene>
    <name evidence="3" type="ORF">FCN18_15075</name>
</gene>